<name>A0ABD1BPW1_CARAN</name>
<comment type="similarity">
    <text evidence="1">Belongs to the GeBP family.</text>
</comment>
<dbReference type="PANTHER" id="PTHR31662">
    <property type="entry name" value="BNAANNG10740D PROTEIN-RELATED"/>
    <property type="match status" value="1"/>
</dbReference>
<dbReference type="GO" id="GO:0010468">
    <property type="term" value="P:regulation of gene expression"/>
    <property type="evidence" value="ECO:0007669"/>
    <property type="project" value="UniProtKB-ARBA"/>
</dbReference>
<reference evidence="3 4" key="1">
    <citation type="submission" date="2024-04" db="EMBL/GenBank/DDBJ databases">
        <title>Genome assembly C_amara_ONT_v2.</title>
        <authorList>
            <person name="Yant L."/>
            <person name="Moore C."/>
            <person name="Slenker M."/>
        </authorList>
    </citation>
    <scope>NUCLEOTIDE SEQUENCE [LARGE SCALE GENOMIC DNA]</scope>
    <source>
        <tissue evidence="3">Leaf</tissue>
    </source>
</reference>
<proteinExistence type="inferred from homology"/>
<evidence type="ECO:0000313" key="4">
    <source>
        <dbReference type="Proteomes" id="UP001558713"/>
    </source>
</evidence>
<dbReference type="EMBL" id="JBANAX010000186">
    <property type="protein sequence ID" value="KAL1219246.1"/>
    <property type="molecule type" value="Genomic_DNA"/>
</dbReference>
<organism evidence="3 4">
    <name type="scientific">Cardamine amara subsp. amara</name>
    <dbReference type="NCBI Taxonomy" id="228776"/>
    <lineage>
        <taxon>Eukaryota</taxon>
        <taxon>Viridiplantae</taxon>
        <taxon>Streptophyta</taxon>
        <taxon>Embryophyta</taxon>
        <taxon>Tracheophyta</taxon>
        <taxon>Spermatophyta</taxon>
        <taxon>Magnoliopsida</taxon>
        <taxon>eudicotyledons</taxon>
        <taxon>Gunneridae</taxon>
        <taxon>Pentapetalae</taxon>
        <taxon>rosids</taxon>
        <taxon>malvids</taxon>
        <taxon>Brassicales</taxon>
        <taxon>Brassicaceae</taxon>
        <taxon>Cardamineae</taxon>
        <taxon>Cardamine</taxon>
    </lineage>
</organism>
<dbReference type="AlphaFoldDB" id="A0ABD1BPW1"/>
<feature type="domain" description="Glabrous enhancer-binding protein-like DBD" evidence="2">
    <location>
        <begin position="61"/>
        <end position="157"/>
    </location>
</feature>
<sequence>MRMKFTLSFVEFVLTDAKNNKSSLMFKQRMTTEEVEKLETEEAVKKFSESERKKLELSPWLFTRRDQLALLQAFLDFASVRGDPFKNMDRFCDYVKGFVYFDTSKSQVVKNRVRRLKKMFKKNLKMCLIKGKGEDEPIFFPTSFDKEAFEVSKKIWGKNGFLASKVSKKLERKVKEINSAHEVSVASTPLTSGRQIASLFKAANVLSGCVDEATVIERWGRLEDGPKKRGLDAKYKKIQNDEMECLVMRTGFLVELVEAMSKTMNPHN</sequence>
<evidence type="ECO:0000256" key="1">
    <source>
        <dbReference type="ARBA" id="ARBA00010820"/>
    </source>
</evidence>
<comment type="caution">
    <text evidence="3">The sequence shown here is derived from an EMBL/GenBank/DDBJ whole genome shotgun (WGS) entry which is preliminary data.</text>
</comment>
<evidence type="ECO:0000313" key="3">
    <source>
        <dbReference type="EMBL" id="KAL1219246.1"/>
    </source>
</evidence>
<protein>
    <submittedName>
        <fullName evidence="3">GLABROUS1 enhancer-binding protein-like</fullName>
    </submittedName>
</protein>
<dbReference type="InterPro" id="IPR053932">
    <property type="entry name" value="GeBP-like_DBD"/>
</dbReference>
<evidence type="ECO:0000259" key="2">
    <source>
        <dbReference type="Pfam" id="PF04504"/>
    </source>
</evidence>
<accession>A0ABD1BPW1</accession>
<dbReference type="InterPro" id="IPR007592">
    <property type="entry name" value="GEBP"/>
</dbReference>
<gene>
    <name evidence="3" type="ORF">V5N11_029532</name>
</gene>
<dbReference type="Pfam" id="PF04504">
    <property type="entry name" value="GeBP-like_DBD"/>
    <property type="match status" value="1"/>
</dbReference>
<keyword evidence="4" id="KW-1185">Reference proteome</keyword>
<dbReference type="PANTHER" id="PTHR31662:SF51">
    <property type="entry name" value="GLABROUS1 ENHANCER-BINDING PROTEIN-LIKE"/>
    <property type="match status" value="1"/>
</dbReference>
<dbReference type="Proteomes" id="UP001558713">
    <property type="component" value="Unassembled WGS sequence"/>
</dbReference>